<dbReference type="PANTHER" id="PTHR21137:SF35">
    <property type="entry name" value="ODORANT RECEPTOR 19A-RELATED"/>
    <property type="match status" value="1"/>
</dbReference>
<comment type="subcellular location">
    <subcellularLocation>
        <location evidence="1 10">Cell membrane</location>
        <topology evidence="1 10">Multi-pass membrane protein</topology>
    </subcellularLocation>
</comment>
<accession>A0A0M4JB51</accession>
<feature type="transmembrane region" description="Helical" evidence="10">
    <location>
        <begin position="309"/>
        <end position="331"/>
    </location>
</feature>
<keyword evidence="5 10" id="KW-0552">Olfaction</keyword>
<keyword evidence="4 10" id="KW-0812">Transmembrane</keyword>
<dbReference type="PANTHER" id="PTHR21137">
    <property type="entry name" value="ODORANT RECEPTOR"/>
    <property type="match status" value="1"/>
</dbReference>
<evidence type="ECO:0000256" key="5">
    <source>
        <dbReference type="ARBA" id="ARBA00022725"/>
    </source>
</evidence>
<keyword evidence="6 10" id="KW-1133">Transmembrane helix</keyword>
<dbReference type="GO" id="GO:0005886">
    <property type="term" value="C:plasma membrane"/>
    <property type="evidence" value="ECO:0007669"/>
    <property type="project" value="UniProtKB-SubCell"/>
</dbReference>
<dbReference type="GO" id="GO:0007165">
    <property type="term" value="P:signal transduction"/>
    <property type="evidence" value="ECO:0007669"/>
    <property type="project" value="UniProtKB-KW"/>
</dbReference>
<keyword evidence="7 10" id="KW-0472">Membrane</keyword>
<dbReference type="Pfam" id="PF02949">
    <property type="entry name" value="7tm_6"/>
    <property type="match status" value="1"/>
</dbReference>
<dbReference type="GO" id="GO:0004984">
    <property type="term" value="F:olfactory receptor activity"/>
    <property type="evidence" value="ECO:0007669"/>
    <property type="project" value="InterPro"/>
</dbReference>
<evidence type="ECO:0000256" key="1">
    <source>
        <dbReference type="ARBA" id="ARBA00004651"/>
    </source>
</evidence>
<organism evidence="11">
    <name type="scientific">Locusta migratoria</name>
    <name type="common">Migratory locust</name>
    <dbReference type="NCBI Taxonomy" id="7004"/>
    <lineage>
        <taxon>Eukaryota</taxon>
        <taxon>Metazoa</taxon>
        <taxon>Ecdysozoa</taxon>
        <taxon>Arthropoda</taxon>
        <taxon>Hexapoda</taxon>
        <taxon>Insecta</taxon>
        <taxon>Pterygota</taxon>
        <taxon>Neoptera</taxon>
        <taxon>Polyneoptera</taxon>
        <taxon>Orthoptera</taxon>
        <taxon>Caelifera</taxon>
        <taxon>Acrididea</taxon>
        <taxon>Acridomorpha</taxon>
        <taxon>Acridoidea</taxon>
        <taxon>Acrididae</taxon>
        <taxon>Oedipodinae</taxon>
        <taxon>Locusta</taxon>
    </lineage>
</organism>
<keyword evidence="8 10" id="KW-0675">Receptor</keyword>
<feature type="transmembrane region" description="Helical" evidence="10">
    <location>
        <begin position="343"/>
        <end position="364"/>
    </location>
</feature>
<reference evidence="11" key="1">
    <citation type="journal article" date="2015" name="Cell. Mol. Life Sci.">
        <title>Identification and functional analysis of olfactory receptor family reveal unusual characteristics of the olfactory system in the migratory locust.</title>
        <authorList>
            <person name="Wang Z."/>
            <person name="Yang P."/>
            <person name="Chen D."/>
            <person name="Jiang F."/>
            <person name="Li Y."/>
            <person name="Wang X."/>
            <person name="Kang L."/>
        </authorList>
    </citation>
    <scope>NUCLEOTIDE SEQUENCE</scope>
</reference>
<feature type="transmembrane region" description="Helical" evidence="10">
    <location>
        <begin position="187"/>
        <end position="211"/>
    </location>
</feature>
<evidence type="ECO:0000256" key="2">
    <source>
        <dbReference type="ARBA" id="ARBA00022475"/>
    </source>
</evidence>
<name>A0A0M4JB51_LOCMI</name>
<dbReference type="EMBL" id="KP843260">
    <property type="protein sequence ID" value="ALD51396.1"/>
    <property type="molecule type" value="mRNA"/>
</dbReference>
<feature type="transmembrane region" description="Helical" evidence="10">
    <location>
        <begin position="130"/>
        <end position="152"/>
    </location>
</feature>
<dbReference type="InterPro" id="IPR004117">
    <property type="entry name" value="7tm6_olfct_rcpt"/>
</dbReference>
<evidence type="ECO:0000256" key="10">
    <source>
        <dbReference type="RuleBase" id="RU351113"/>
    </source>
</evidence>
<evidence type="ECO:0000256" key="4">
    <source>
        <dbReference type="ARBA" id="ARBA00022692"/>
    </source>
</evidence>
<evidence type="ECO:0000256" key="7">
    <source>
        <dbReference type="ARBA" id="ARBA00023136"/>
    </source>
</evidence>
<reference evidence="11" key="2">
    <citation type="submission" date="2015-02" db="EMBL/GenBank/DDBJ databases">
        <authorList>
            <person name="Torres C."/>
        </authorList>
    </citation>
    <scope>NUCLEOTIDE SEQUENCE</scope>
</reference>
<keyword evidence="2" id="KW-1003">Cell membrane</keyword>
<keyword evidence="9 10" id="KW-0807">Transducer</keyword>
<feature type="transmembrane region" description="Helical" evidence="10">
    <location>
        <begin position="66"/>
        <end position="92"/>
    </location>
</feature>
<dbReference type="AlphaFoldDB" id="A0A0M4JB51"/>
<feature type="transmembrane region" description="Helical" evidence="10">
    <location>
        <begin position="38"/>
        <end position="60"/>
    </location>
</feature>
<proteinExistence type="evidence at transcript level"/>
<evidence type="ECO:0000256" key="6">
    <source>
        <dbReference type="ARBA" id="ARBA00022989"/>
    </source>
</evidence>
<dbReference type="GO" id="GO:0005549">
    <property type="term" value="F:odorant binding"/>
    <property type="evidence" value="ECO:0007669"/>
    <property type="project" value="InterPro"/>
</dbReference>
<evidence type="ECO:0000256" key="9">
    <source>
        <dbReference type="ARBA" id="ARBA00023224"/>
    </source>
</evidence>
<keyword evidence="3 10" id="KW-0716">Sensory transduction</keyword>
<evidence type="ECO:0000313" key="11">
    <source>
        <dbReference type="EMBL" id="ALD51396.1"/>
    </source>
</evidence>
<comment type="similarity">
    <text evidence="10">Belongs to the insect chemoreceptor superfamily. Heteromeric odorant receptor channel (TC 1.A.69) family.</text>
</comment>
<comment type="caution">
    <text evidence="10">Lacks conserved residue(s) required for the propagation of feature annotation.</text>
</comment>
<sequence>MGHSSEERESLEGPGVVLRRLLGLWRPRGRLARGLDMLLAGVTLVAISFLVVCVALKLYADPPEELEQIALCGLVASLCIGFFFKALLFMVLGGTLRQTVRLLEDTRLEFFSGDKNETTRRRYQQLSRNIYNYGQMVAVPAAIGWITCPLLSRLLTHTGDDQHEVKRQFPVPVWFPVDVYTSPTFELLYAVQSFCVLVVAECCIATDIFFVHTMLMVAAELEVLNSNLCAMGDAKLQMKRVKEEEAVSRYKTKGRRWAFLNSDQPVGEHGLPENAVHEWLHEQLVKNVRHHQAILRSVSLLQSTMDVSIFILLFVNMANLCASLFVAGVLVHKEGNVGRALNALVSIPALLYETTMYCIFGHVMTDHSERLMYSAFSSGWINSDARFKRSMLIFMMVTMQPMNITVGKTYTLSKQMLLQVLNGTYGLLNMLYHMHGSE</sequence>
<evidence type="ECO:0000256" key="8">
    <source>
        <dbReference type="ARBA" id="ARBA00023170"/>
    </source>
</evidence>
<evidence type="ECO:0000256" key="3">
    <source>
        <dbReference type="ARBA" id="ARBA00022606"/>
    </source>
</evidence>
<protein>
    <recommendedName>
        <fullName evidence="10">Odorant receptor</fullName>
    </recommendedName>
</protein>